<name>A0ABR7HJB2_9FIRM</name>
<dbReference type="InterPro" id="IPR009000">
    <property type="entry name" value="Transl_B-barrel_sf"/>
</dbReference>
<dbReference type="PRINTS" id="PR00315">
    <property type="entry name" value="ELONGATNFCT"/>
</dbReference>
<evidence type="ECO:0000256" key="2">
    <source>
        <dbReference type="ARBA" id="ARBA00022741"/>
    </source>
</evidence>
<dbReference type="InterPro" id="IPR000795">
    <property type="entry name" value="T_Tr_GTP-bd_dom"/>
</dbReference>
<dbReference type="Gene3D" id="2.40.30.10">
    <property type="entry name" value="Translation factors"/>
    <property type="match status" value="1"/>
</dbReference>
<dbReference type="InterPro" id="IPR010298">
    <property type="entry name" value="YacP-like"/>
</dbReference>
<accession>A0ABR7HJB2</accession>
<dbReference type="Pfam" id="PF03764">
    <property type="entry name" value="EFG_IV"/>
    <property type="match status" value="1"/>
</dbReference>
<evidence type="ECO:0000313" key="7">
    <source>
        <dbReference type="EMBL" id="MBC5727565.1"/>
    </source>
</evidence>
<evidence type="ECO:0000313" key="8">
    <source>
        <dbReference type="Proteomes" id="UP000636755"/>
    </source>
</evidence>
<gene>
    <name evidence="7" type="ORF">H8R91_03265</name>
</gene>
<keyword evidence="4" id="KW-0342">GTP-binding</keyword>
<evidence type="ECO:0000256" key="3">
    <source>
        <dbReference type="ARBA" id="ARBA00022917"/>
    </source>
</evidence>
<dbReference type="PROSITE" id="PS51722">
    <property type="entry name" value="G_TR_2"/>
    <property type="match status" value="1"/>
</dbReference>
<dbReference type="EMBL" id="JACOPS010000001">
    <property type="protein sequence ID" value="MBC5727565.1"/>
    <property type="molecule type" value="Genomic_DNA"/>
</dbReference>
<evidence type="ECO:0000256" key="1">
    <source>
        <dbReference type="ARBA" id="ARBA00003987"/>
    </source>
</evidence>
<dbReference type="PROSITE" id="PS00301">
    <property type="entry name" value="G_TR_1"/>
    <property type="match status" value="1"/>
</dbReference>
<dbReference type="Gene3D" id="3.30.70.870">
    <property type="entry name" value="Elongation Factor G (Translational Gtpase), domain 3"/>
    <property type="match status" value="1"/>
</dbReference>
<dbReference type="InterPro" id="IPR027417">
    <property type="entry name" value="P-loop_NTPase"/>
</dbReference>
<dbReference type="Gene3D" id="3.30.70.240">
    <property type="match status" value="1"/>
</dbReference>
<dbReference type="SUPFAM" id="SSF52540">
    <property type="entry name" value="P-loop containing nucleoside triphosphate hydrolases"/>
    <property type="match status" value="1"/>
</dbReference>
<keyword evidence="2" id="KW-0547">Nucleotide-binding</keyword>
<organism evidence="7 8">
    <name type="scientific">Ruminococcus intestinalis</name>
    <dbReference type="NCBI Taxonomy" id="2763066"/>
    <lineage>
        <taxon>Bacteria</taxon>
        <taxon>Bacillati</taxon>
        <taxon>Bacillota</taxon>
        <taxon>Clostridia</taxon>
        <taxon>Eubacteriales</taxon>
        <taxon>Oscillospiraceae</taxon>
        <taxon>Ruminococcus</taxon>
    </lineage>
</organism>
<evidence type="ECO:0000256" key="5">
    <source>
        <dbReference type="ARBA" id="ARBA00023251"/>
    </source>
</evidence>
<dbReference type="InterPro" id="IPR014721">
    <property type="entry name" value="Ribsml_uS5_D2-typ_fold_subgr"/>
</dbReference>
<reference evidence="7 8" key="1">
    <citation type="submission" date="2020-08" db="EMBL/GenBank/DDBJ databases">
        <title>Genome public.</title>
        <authorList>
            <person name="Liu C."/>
            <person name="Sun Q."/>
        </authorList>
    </citation>
    <scope>NUCLEOTIDE SEQUENCE [LARGE SCALE GENOMIC DNA]</scope>
    <source>
        <strain evidence="7 8">NSJ-71</strain>
    </source>
</reference>
<dbReference type="InterPro" id="IPR035650">
    <property type="entry name" value="Tet_C"/>
</dbReference>
<keyword evidence="3" id="KW-0648">Protein biosynthesis</keyword>
<dbReference type="CDD" id="cd03711">
    <property type="entry name" value="Tet_C"/>
    <property type="match status" value="1"/>
</dbReference>
<evidence type="ECO:0000259" key="6">
    <source>
        <dbReference type="PROSITE" id="PS51722"/>
    </source>
</evidence>
<dbReference type="InterPro" id="IPR005517">
    <property type="entry name" value="Transl_elong_EFG/EF2_IV"/>
</dbReference>
<dbReference type="InterPro" id="IPR005225">
    <property type="entry name" value="Small_GTP-bd"/>
</dbReference>
<dbReference type="SUPFAM" id="SSF54211">
    <property type="entry name" value="Ribosomal protein S5 domain 2-like"/>
    <property type="match status" value="1"/>
</dbReference>
<dbReference type="SUPFAM" id="SSF54980">
    <property type="entry name" value="EF-G C-terminal domain-like"/>
    <property type="match status" value="2"/>
</dbReference>
<proteinExistence type="predicted"/>
<dbReference type="Proteomes" id="UP000636755">
    <property type="component" value="Unassembled WGS sequence"/>
</dbReference>
<dbReference type="SUPFAM" id="SSF50447">
    <property type="entry name" value="Translation proteins"/>
    <property type="match status" value="1"/>
</dbReference>
<dbReference type="InterPro" id="IPR053905">
    <property type="entry name" value="EF-G-like_DII"/>
</dbReference>
<dbReference type="Gene3D" id="3.40.50.300">
    <property type="entry name" value="P-loop containing nucleotide triphosphate hydrolases"/>
    <property type="match status" value="1"/>
</dbReference>
<dbReference type="Gene3D" id="3.30.230.10">
    <property type="match status" value="1"/>
</dbReference>
<feature type="domain" description="Tr-type G" evidence="6">
    <location>
        <begin position="1"/>
        <end position="227"/>
    </location>
</feature>
<dbReference type="SMART" id="SM00838">
    <property type="entry name" value="EFG_C"/>
    <property type="match status" value="1"/>
</dbReference>
<dbReference type="InterPro" id="IPR000640">
    <property type="entry name" value="EFG_V-like"/>
</dbReference>
<keyword evidence="8" id="KW-1185">Reference proteome</keyword>
<dbReference type="CDD" id="cd10912">
    <property type="entry name" value="PIN_YacP-like"/>
    <property type="match status" value="1"/>
</dbReference>
<dbReference type="PANTHER" id="PTHR43261:SF1">
    <property type="entry name" value="RIBOSOME-RELEASING FACTOR 2, MITOCHONDRIAL"/>
    <property type="match status" value="1"/>
</dbReference>
<comment type="function">
    <text evidence="1">Abolishes the inhibitory effect of tetracyclin on protein synthesis by a non-covalent modification of the ribosomes.</text>
</comment>
<dbReference type="Pfam" id="PF05991">
    <property type="entry name" value="NYN_YacP"/>
    <property type="match status" value="1"/>
</dbReference>
<protein>
    <submittedName>
        <fullName evidence="7">NYN domain-containing protein</fullName>
    </submittedName>
</protein>
<dbReference type="InterPro" id="IPR031157">
    <property type="entry name" value="G_TR_CS"/>
</dbReference>
<dbReference type="Pfam" id="PF00009">
    <property type="entry name" value="GTP_EFTU"/>
    <property type="match status" value="1"/>
</dbReference>
<keyword evidence="5" id="KW-0046">Antibiotic resistance</keyword>
<dbReference type="PANTHER" id="PTHR43261">
    <property type="entry name" value="TRANSLATION ELONGATION FACTOR G-RELATED"/>
    <property type="match status" value="1"/>
</dbReference>
<dbReference type="InterPro" id="IPR035647">
    <property type="entry name" value="EFG_III/V"/>
</dbReference>
<dbReference type="InterPro" id="IPR020568">
    <property type="entry name" value="Ribosomal_Su5_D2-typ_SF"/>
</dbReference>
<evidence type="ECO:0000256" key="4">
    <source>
        <dbReference type="ARBA" id="ARBA00023134"/>
    </source>
</evidence>
<comment type="caution">
    <text evidence="7">The sequence shown here is derived from an EMBL/GenBank/DDBJ whole genome shotgun (WGS) entry which is preliminary data.</text>
</comment>
<sequence length="860" mass="96469">MKKIAVGILAHVDSGKTTLSEALMYCSGNITKLGRVDHRDSFLDTFSLERDRGITIFSKQAVMKYNDTEFTLLDTPGHIDFSAEAERTLQVLDYAILVISGTNGVQSHTATLWKLLKRYNVPCFIFVNKMDLDGADKLAVMAQLRTNLDENCIDFTYRNTDAFRESVAVCDDKILEKFYETDSVENSDIVRAIKQRKIFPCMFGSALKLDGVREFIDCVDLYTQMPDYPDEFGAKVFKIAEDNHGNRLTFLKVTGGSLKVREVLKSDKNVNAEKVNRIRVYSGEKFTAIDEAAAGTVCAVTGITFAKPGDGLGAESDSDLPMLEPVLTYRVDLLDGTDPHTALTKLKIIENEDPQLNVVWNSRLAEIHIQLMGEIQLEVLKSIIYERFGMKVEFSTGSIIYKETVENTVEGVGHFEPLKHYAEVHLLIKPLKRGSGIIINSRCKEDLLDRNWQRLILTHLHEKTHIGVLTGSPITDVEITLVSGKAHAKHTEGGDFRQATYRAVRQGLRSAKSVLLEPVYEFTLEVPNENIGRAMTDIQRMNGTFSSPESRGDVTVLSGTCPVSEMGSYTKEVMQYTHGKGKLACILKGYEPCHNAEEVIEGIGYDCDADLENPCGSVFCSHGAGYNVPWNEVEQHMHLPSILEPVKEDSVSTNCKNAFEKCKNQDDVFALDKELMQIFEQTYGPITHKKAPEKRKVTAVSAIDKAAEKLMKNPQYNGTEYLLVDGYNVIFAWEHLKELTERSLDGARQVLINILCNYQGYSKCNLILVFDAYRVKGQYREVETVNGISIVYTKEAETADMYIEKVSHKLAKNNRVRVVTSDALEQMIILGNGALRVSSLAFLKEVRQAEEEIRNIINND</sequence>
<dbReference type="SMART" id="SM00889">
    <property type="entry name" value="EFG_IV"/>
    <property type="match status" value="1"/>
</dbReference>
<dbReference type="RefSeq" id="WP_186934849.1">
    <property type="nucleotide sequence ID" value="NZ_JACOPS010000001.1"/>
</dbReference>
<dbReference type="Pfam" id="PF22042">
    <property type="entry name" value="EF-G_D2"/>
    <property type="match status" value="1"/>
</dbReference>
<dbReference type="Pfam" id="PF00679">
    <property type="entry name" value="EFG_C"/>
    <property type="match status" value="1"/>
</dbReference>
<dbReference type="NCBIfam" id="TIGR00231">
    <property type="entry name" value="small_GTP"/>
    <property type="match status" value="1"/>
</dbReference>